<accession>A0AAU9FAW5</accession>
<proteinExistence type="predicted"/>
<evidence type="ECO:0000313" key="1">
    <source>
        <dbReference type="EMBL" id="BFF92852.1"/>
    </source>
</evidence>
<evidence type="ECO:0000313" key="2">
    <source>
        <dbReference type="Proteomes" id="UP001500889"/>
    </source>
</evidence>
<keyword evidence="2" id="KW-1185">Reference proteome</keyword>
<gene>
    <name evidence="1" type="ORF">DMAD_10822</name>
</gene>
<sequence>MLRFGDLPLPASLPLCWGSSKWFFLSLSEIISLRQRKRFSHKTRIVSHRSATAWPSHWSPPVLTPPCVRSM</sequence>
<name>A0AAU9FAW5_DROMD</name>
<dbReference type="EMBL" id="AP029263">
    <property type="protein sequence ID" value="BFF92852.1"/>
    <property type="molecule type" value="Genomic_DNA"/>
</dbReference>
<dbReference type="Proteomes" id="UP001500889">
    <property type="component" value="Chromosome O"/>
</dbReference>
<protein>
    <submittedName>
        <fullName evidence="1">Uncharacterized protein</fullName>
    </submittedName>
</protein>
<reference evidence="1 2" key="1">
    <citation type="submission" date="2024-02" db="EMBL/GenBank/DDBJ databases">
        <title>A chromosome-level genome assembly of Drosophila madeirensis, a fruit fly species endemic to Madeira island.</title>
        <authorList>
            <person name="Tomihara K."/>
            <person name="Llopart A."/>
            <person name="Yamamoto D."/>
        </authorList>
    </citation>
    <scope>NUCLEOTIDE SEQUENCE [LARGE SCALE GENOMIC DNA]</scope>
    <source>
        <strain evidence="1 2">RF1</strain>
    </source>
</reference>
<organism evidence="1 2">
    <name type="scientific">Drosophila madeirensis</name>
    <name type="common">Fruit fly</name>
    <dbReference type="NCBI Taxonomy" id="30013"/>
    <lineage>
        <taxon>Eukaryota</taxon>
        <taxon>Metazoa</taxon>
        <taxon>Ecdysozoa</taxon>
        <taxon>Arthropoda</taxon>
        <taxon>Hexapoda</taxon>
        <taxon>Insecta</taxon>
        <taxon>Pterygota</taxon>
        <taxon>Neoptera</taxon>
        <taxon>Endopterygota</taxon>
        <taxon>Diptera</taxon>
        <taxon>Brachycera</taxon>
        <taxon>Muscomorpha</taxon>
        <taxon>Ephydroidea</taxon>
        <taxon>Drosophilidae</taxon>
        <taxon>Drosophila</taxon>
        <taxon>Sophophora</taxon>
    </lineage>
</organism>
<dbReference type="AlphaFoldDB" id="A0AAU9FAW5"/>